<dbReference type="EMBL" id="CP001850">
    <property type="protein sequence ID" value="ADC91265.1"/>
    <property type="molecule type" value="Genomic_DNA"/>
</dbReference>
<dbReference type="HOGENOM" id="CLU_2633883_0_0_9"/>
<sequence>MTDVATGTGPVVDPKLYTPRPRSLPSPVSLPIPGRIIRVKEERIVIKENITALLKFERTSSFDATIRHPTYVTINML</sequence>
<dbReference type="Proteomes" id="UP000008234">
    <property type="component" value="Chromosome"/>
</dbReference>
<evidence type="ECO:0000256" key="1">
    <source>
        <dbReference type="SAM" id="MobiDB-lite"/>
    </source>
</evidence>
<name>D3R048_MAGIU</name>
<dbReference type="KEGG" id="clo:HMPREF0868_0215"/>
<feature type="region of interest" description="Disordered" evidence="1">
    <location>
        <begin position="1"/>
        <end position="24"/>
    </location>
</feature>
<proteinExistence type="predicted"/>
<evidence type="ECO:0000313" key="3">
    <source>
        <dbReference type="Proteomes" id="UP000008234"/>
    </source>
</evidence>
<dbReference type="AlphaFoldDB" id="D3R048"/>
<organism evidence="2 3">
    <name type="scientific">Mageeibacillus indolicus (strain UPII9-5)</name>
    <name type="common">Clostridiales genomosp. BVAB3 (strain UPII9-5)</name>
    <dbReference type="NCBI Taxonomy" id="699246"/>
    <lineage>
        <taxon>Bacteria</taxon>
        <taxon>Bacillati</taxon>
        <taxon>Bacillota</taxon>
        <taxon>Clostridia</taxon>
        <taxon>Eubacteriales</taxon>
        <taxon>Oscillospiraceae</taxon>
        <taxon>Mageeibacillus</taxon>
    </lineage>
</organism>
<accession>D3R048</accession>
<evidence type="ECO:0000313" key="2">
    <source>
        <dbReference type="EMBL" id="ADC91265.1"/>
    </source>
</evidence>
<protein>
    <submittedName>
        <fullName evidence="2">Uncharacterized protein</fullName>
    </submittedName>
</protein>
<keyword evidence="3" id="KW-1185">Reference proteome</keyword>
<reference evidence="3" key="1">
    <citation type="submission" date="2009-12" db="EMBL/GenBank/DDBJ databases">
        <title>Sequence of Clostridiales genomosp. BVAB3 str. UPII9-5.</title>
        <authorList>
            <person name="Madupu R."/>
            <person name="Durkin A.S."/>
            <person name="Torralba M."/>
            <person name="Methe B."/>
            <person name="Sutton G.G."/>
            <person name="Strausberg R.L."/>
            <person name="Nelson K.E."/>
        </authorList>
    </citation>
    <scope>NUCLEOTIDE SEQUENCE [LARGE SCALE GENOMIC DNA]</scope>
    <source>
        <strain evidence="3">UPII9-5</strain>
    </source>
</reference>
<gene>
    <name evidence="2" type="ordered locus">HMPREF0868_0215</name>
</gene>